<dbReference type="RefSeq" id="WP_185448679.1">
    <property type="nucleotide sequence ID" value="NZ_CP043661.1"/>
</dbReference>
<sequence>MRPSRLLLAAALICSLLTGCSPGQSGQIGLTVDDSGATIVVLRDCKGDIDELKLLDVGRTESTGDDTVLAEWSNKKSPKGIVQFPLADGAGRWKPNQPIAAFDVTKRYSLQGRKDNDTSKAIGITFTPTMLGGVTAGMILRSKQGLDPYATEAVSLADFTPEDCG</sequence>
<keyword evidence="3" id="KW-1185">Reference proteome</keyword>
<protein>
    <recommendedName>
        <fullName evidence="4">Secreted protein</fullName>
    </recommendedName>
</protein>
<reference evidence="3" key="1">
    <citation type="submission" date="2019-09" db="EMBL/GenBank/DDBJ databases">
        <title>Antimicrobial potential of Antarctic Bacteria.</title>
        <authorList>
            <person name="Benaud N."/>
            <person name="Edwards R.J."/>
            <person name="Ferrari B.C."/>
        </authorList>
    </citation>
    <scope>NUCLEOTIDE SEQUENCE [LARGE SCALE GENOMIC DNA]</scope>
    <source>
        <strain evidence="3">SPB151</strain>
    </source>
</reference>
<evidence type="ECO:0000256" key="1">
    <source>
        <dbReference type="SAM" id="SignalP"/>
    </source>
</evidence>
<name>A0A7G6WZI5_9ACTN</name>
<evidence type="ECO:0000313" key="2">
    <source>
        <dbReference type="EMBL" id="QNE19400.1"/>
    </source>
</evidence>
<dbReference type="PROSITE" id="PS51257">
    <property type="entry name" value="PROKAR_LIPOPROTEIN"/>
    <property type="match status" value="1"/>
</dbReference>
<evidence type="ECO:0008006" key="4">
    <source>
        <dbReference type="Google" id="ProtNLM"/>
    </source>
</evidence>
<dbReference type="EMBL" id="CP043661">
    <property type="protein sequence ID" value="QNE19400.1"/>
    <property type="molecule type" value="Genomic_DNA"/>
</dbReference>
<dbReference type="KEGG" id="kqi:F1D05_17595"/>
<accession>A0A7G6WZI5</accession>
<gene>
    <name evidence="2" type="ORF">F1D05_17595</name>
</gene>
<dbReference type="Proteomes" id="UP000515563">
    <property type="component" value="Chromosome"/>
</dbReference>
<dbReference type="AlphaFoldDB" id="A0A7G6WZI5"/>
<keyword evidence="1" id="KW-0732">Signal</keyword>
<evidence type="ECO:0000313" key="3">
    <source>
        <dbReference type="Proteomes" id="UP000515563"/>
    </source>
</evidence>
<feature type="chain" id="PRO_5038787858" description="Secreted protein" evidence="1">
    <location>
        <begin position="26"/>
        <end position="165"/>
    </location>
</feature>
<feature type="signal peptide" evidence="1">
    <location>
        <begin position="1"/>
        <end position="25"/>
    </location>
</feature>
<reference evidence="2 3" key="2">
    <citation type="journal article" date="2020" name="Microbiol. Resour. Announc.">
        <title>Antarctic desert soil bacteria exhibit high novel natural product potential, evaluated through long-read genome sequencing and comparative genomics.</title>
        <authorList>
            <person name="Benaud N."/>
            <person name="Edwards R.J."/>
            <person name="Amos T.G."/>
            <person name="D'Agostino P.M."/>
            <person name="Gutierrez-Chavez C."/>
            <person name="Montgomery K."/>
            <person name="Nicetic I."/>
            <person name="Ferrari B.C."/>
        </authorList>
    </citation>
    <scope>NUCLEOTIDE SEQUENCE [LARGE SCALE GENOMIC DNA]</scope>
    <source>
        <strain evidence="2 3">SPB151</strain>
    </source>
</reference>
<organism evidence="2 3">
    <name type="scientific">Kribbella qitaiheensis</name>
    <dbReference type="NCBI Taxonomy" id="1544730"/>
    <lineage>
        <taxon>Bacteria</taxon>
        <taxon>Bacillati</taxon>
        <taxon>Actinomycetota</taxon>
        <taxon>Actinomycetes</taxon>
        <taxon>Propionibacteriales</taxon>
        <taxon>Kribbellaceae</taxon>
        <taxon>Kribbella</taxon>
    </lineage>
</organism>
<proteinExistence type="predicted"/>